<reference evidence="4" key="1">
    <citation type="submission" date="2023-07" db="EMBL/GenBank/DDBJ databases">
        <authorList>
            <consortium name="AG Swart"/>
            <person name="Singh M."/>
            <person name="Singh A."/>
            <person name="Seah K."/>
            <person name="Emmerich C."/>
        </authorList>
    </citation>
    <scope>NUCLEOTIDE SEQUENCE</scope>
    <source>
        <strain evidence="4">DP1</strain>
    </source>
</reference>
<name>A0AAD1UGX2_EUPCR</name>
<evidence type="ECO:0000313" key="5">
    <source>
        <dbReference type="Proteomes" id="UP001295684"/>
    </source>
</evidence>
<dbReference type="Proteomes" id="UP001295684">
    <property type="component" value="Unassembled WGS sequence"/>
</dbReference>
<dbReference type="PANTHER" id="PTHR11802">
    <property type="entry name" value="SERINE PROTEASE FAMILY S10 SERINE CARBOXYPEPTIDASE"/>
    <property type="match status" value="1"/>
</dbReference>
<evidence type="ECO:0000313" key="4">
    <source>
        <dbReference type="EMBL" id="CAI2368564.1"/>
    </source>
</evidence>
<feature type="chain" id="PRO_5042196625" description="Carboxypeptidase" evidence="3">
    <location>
        <begin position="16"/>
        <end position="452"/>
    </location>
</feature>
<dbReference type="Pfam" id="PF00450">
    <property type="entry name" value="Peptidase_S10"/>
    <property type="match status" value="1"/>
</dbReference>
<dbReference type="AlphaFoldDB" id="A0AAD1UGX2"/>
<gene>
    <name evidence="4" type="ORF">ECRASSUSDP1_LOCUS9858</name>
</gene>
<evidence type="ECO:0000256" key="1">
    <source>
        <dbReference type="ARBA" id="ARBA00009431"/>
    </source>
</evidence>
<sequence>MKILILAILLAISFAAKKEDLITTPLPGCGKWDFDAYSGYIPIDDQNKFHYFLVESQNKPETDPLVIWFNGGPGCSSLLGFFNEHGPCVWDGLDTDAEPHNNEYSWNANANVLYVENPAGVGFNVGYRGEYLNDKIAGDQEESFVLNFYKAFPEYLNHELYITGESYGGIYVPYLAYNLHRHGHTTKNGGDINLVGIGIGNGVTDWDYDTFPAYIALSYAHGLITLDLANRLEKSNCDFRFFNLDNLRGTCARLFNEWYGAVQDINIYDVYRSPQDGGLMSKAEKIHDLLKSDKKKQKVGYANFLDRFQNQNSFSSQIPDYLDRNDVREILHVTEKTGGWEACTEFNYERLPEGTIWIYPKLKDAGYRILKYSGDTDGSVPTLGTNQWIENLGWDLKIDHDPFVIDGKVAGYYTLRDGLEYVIFHGAGHLVPLWMRKESQYVINQWLNGKRP</sequence>
<dbReference type="SUPFAM" id="SSF53474">
    <property type="entry name" value="alpha/beta-Hydrolases"/>
    <property type="match status" value="1"/>
</dbReference>
<keyword evidence="2" id="KW-0121">Carboxypeptidase</keyword>
<proteinExistence type="inferred from homology"/>
<dbReference type="GO" id="GO:0004185">
    <property type="term" value="F:serine-type carboxypeptidase activity"/>
    <property type="evidence" value="ECO:0007669"/>
    <property type="project" value="UniProtKB-UniRule"/>
</dbReference>
<evidence type="ECO:0000256" key="3">
    <source>
        <dbReference type="SAM" id="SignalP"/>
    </source>
</evidence>
<dbReference type="EMBL" id="CAMPGE010009698">
    <property type="protein sequence ID" value="CAI2368564.1"/>
    <property type="molecule type" value="Genomic_DNA"/>
</dbReference>
<organism evidence="4 5">
    <name type="scientific">Euplotes crassus</name>
    <dbReference type="NCBI Taxonomy" id="5936"/>
    <lineage>
        <taxon>Eukaryota</taxon>
        <taxon>Sar</taxon>
        <taxon>Alveolata</taxon>
        <taxon>Ciliophora</taxon>
        <taxon>Intramacronucleata</taxon>
        <taxon>Spirotrichea</taxon>
        <taxon>Hypotrichia</taxon>
        <taxon>Euplotida</taxon>
        <taxon>Euplotidae</taxon>
        <taxon>Moneuplotes</taxon>
    </lineage>
</organism>
<evidence type="ECO:0000256" key="2">
    <source>
        <dbReference type="RuleBase" id="RU361156"/>
    </source>
</evidence>
<dbReference type="InterPro" id="IPR001563">
    <property type="entry name" value="Peptidase_S10"/>
</dbReference>
<keyword evidence="2" id="KW-0645">Protease</keyword>
<feature type="signal peptide" evidence="3">
    <location>
        <begin position="1"/>
        <end position="15"/>
    </location>
</feature>
<dbReference type="InterPro" id="IPR029058">
    <property type="entry name" value="AB_hydrolase_fold"/>
</dbReference>
<dbReference type="PROSITE" id="PS00131">
    <property type="entry name" value="CARBOXYPEPT_SER_SER"/>
    <property type="match status" value="1"/>
</dbReference>
<dbReference type="Gene3D" id="3.40.50.1820">
    <property type="entry name" value="alpha/beta hydrolase"/>
    <property type="match status" value="1"/>
</dbReference>
<keyword evidence="2" id="KW-0378">Hydrolase</keyword>
<comment type="similarity">
    <text evidence="1 2">Belongs to the peptidase S10 family.</text>
</comment>
<dbReference type="PANTHER" id="PTHR11802:SF201">
    <property type="entry name" value="CARBOXYPEPTIDASE"/>
    <property type="match status" value="1"/>
</dbReference>
<dbReference type="PRINTS" id="PR00724">
    <property type="entry name" value="CRBOXYPTASEC"/>
</dbReference>
<accession>A0AAD1UGX2</accession>
<dbReference type="GO" id="GO:0006508">
    <property type="term" value="P:proteolysis"/>
    <property type="evidence" value="ECO:0007669"/>
    <property type="project" value="UniProtKB-KW"/>
</dbReference>
<dbReference type="InterPro" id="IPR018202">
    <property type="entry name" value="Ser_caboxypep_ser_AS"/>
</dbReference>
<protein>
    <recommendedName>
        <fullName evidence="2">Carboxypeptidase</fullName>
        <ecNumber evidence="2">3.4.16.-</ecNumber>
    </recommendedName>
</protein>
<keyword evidence="5" id="KW-1185">Reference proteome</keyword>
<keyword evidence="3" id="KW-0732">Signal</keyword>
<dbReference type="EC" id="3.4.16.-" evidence="2"/>
<comment type="caution">
    <text evidence="4">The sequence shown here is derived from an EMBL/GenBank/DDBJ whole genome shotgun (WGS) entry which is preliminary data.</text>
</comment>